<sequence>MKSNNNLLLPLVLIIYILTRDLLDVSGIQIYVSDSRGSDGNSCDSTDYYCKTLNADNILANIRTSSADTIYIDVYSTLTSNLNITQYSPQVVIRSLTDAQCTLLIDITAYFIIRGNVSFEGIKFTQTAGVTYHSGGVIYASLSQQYHKLEIQNCIFEGTKGTTGGAIYGSLTYLSQVNLTNCQFKNCYGSQSGGGVYLTAYVSAGTCSMSNIEFDTCSSIGSGGGMYYMSNVSDAEINGIRVRNCEAQRGGGLYLSVYKNFTIKGVCSFTGCKTAGISSGSGPLGGAIYLITTFETGQFNFLNATFDSCTCSQPGCGGAIYIDKQNASIILFNNLSFINCKTVANETNATQGFGGAIFINTTSTTAAFSSDNHIMTNLVFTGCQSVFGAGHNLHIISSNTTDTGSIIKSNSLITVNGTSNLYTSSEYYYDYMGIDATDYENGKTDLNLHKYLFDTPAFKAFLNPQYVNSGMSSNYLYCGTRSTPCRTIANILGMTKDSYSNYPSGTPSINIVMLGDNTHEANLQINTNTNIGNNITIQSNGYNSGGTGYTKYKISSTSNSNSLFQITTTGRLELLGLLFDNLAAGSTNPLISASTSTTSSYCFTTISCEFALAGSQNLAHSIISVNGGKISIQKTSFINYKFSGTITAIVIQSASSSSIVELEQVAFTDITQSGTGNGAAINSVLNSGSSLKTSVSSNFTRCKANGGSGGAIYSTLSGGQIELNQTQFISCESKSGGAVYSTISGAGKL</sequence>
<dbReference type="InterPro" id="IPR011050">
    <property type="entry name" value="Pectin_lyase_fold/virulence"/>
</dbReference>
<gene>
    <name evidence="2" type="ORF">EZS28_007310</name>
</gene>
<name>A0A5J4WSS6_9EUKA</name>
<feature type="non-terminal residue" evidence="2">
    <location>
        <position position="749"/>
    </location>
</feature>
<comment type="caution">
    <text evidence="2">The sequence shown here is derived from an EMBL/GenBank/DDBJ whole genome shotgun (WGS) entry which is preliminary data.</text>
</comment>
<dbReference type="AlphaFoldDB" id="A0A5J4WSS6"/>
<proteinExistence type="predicted"/>
<dbReference type="OrthoDB" id="10693331at2759"/>
<reference evidence="2 3" key="1">
    <citation type="submission" date="2019-03" db="EMBL/GenBank/DDBJ databases">
        <title>Single cell metagenomics reveals metabolic interactions within the superorganism composed of flagellate Streblomastix strix and complex community of Bacteroidetes bacteria on its surface.</title>
        <authorList>
            <person name="Treitli S.C."/>
            <person name="Kolisko M."/>
            <person name="Husnik F."/>
            <person name="Keeling P."/>
            <person name="Hampl V."/>
        </authorList>
    </citation>
    <scope>NUCLEOTIDE SEQUENCE [LARGE SCALE GENOMIC DNA]</scope>
    <source>
        <strain evidence="2">ST1C</strain>
    </source>
</reference>
<evidence type="ECO:0000313" key="3">
    <source>
        <dbReference type="Proteomes" id="UP000324800"/>
    </source>
</evidence>
<accession>A0A5J4WSS6</accession>
<organism evidence="2 3">
    <name type="scientific">Streblomastix strix</name>
    <dbReference type="NCBI Taxonomy" id="222440"/>
    <lineage>
        <taxon>Eukaryota</taxon>
        <taxon>Metamonada</taxon>
        <taxon>Preaxostyla</taxon>
        <taxon>Oxymonadida</taxon>
        <taxon>Streblomastigidae</taxon>
        <taxon>Streblomastix</taxon>
    </lineage>
</organism>
<feature type="signal peptide" evidence="1">
    <location>
        <begin position="1"/>
        <end position="27"/>
    </location>
</feature>
<dbReference type="SUPFAM" id="SSF51126">
    <property type="entry name" value="Pectin lyase-like"/>
    <property type="match status" value="1"/>
</dbReference>
<feature type="chain" id="PRO_5023886382" description="Right handed beta helix domain-containing protein" evidence="1">
    <location>
        <begin position="28"/>
        <end position="749"/>
    </location>
</feature>
<evidence type="ECO:0000313" key="2">
    <source>
        <dbReference type="EMBL" id="KAA6397159.1"/>
    </source>
</evidence>
<dbReference type="EMBL" id="SNRW01001244">
    <property type="protein sequence ID" value="KAA6397159.1"/>
    <property type="molecule type" value="Genomic_DNA"/>
</dbReference>
<evidence type="ECO:0008006" key="4">
    <source>
        <dbReference type="Google" id="ProtNLM"/>
    </source>
</evidence>
<keyword evidence="1" id="KW-0732">Signal</keyword>
<dbReference type="Proteomes" id="UP000324800">
    <property type="component" value="Unassembled WGS sequence"/>
</dbReference>
<protein>
    <recommendedName>
        <fullName evidence="4">Right handed beta helix domain-containing protein</fullName>
    </recommendedName>
</protein>
<evidence type="ECO:0000256" key="1">
    <source>
        <dbReference type="SAM" id="SignalP"/>
    </source>
</evidence>